<protein>
    <submittedName>
        <fullName evidence="4">Phospholipase</fullName>
    </submittedName>
</protein>
<proteinExistence type="predicted"/>
<accession>A0A2S4ZY34</accession>
<dbReference type="Proteomes" id="UP000236893">
    <property type="component" value="Unassembled WGS sequence"/>
</dbReference>
<evidence type="ECO:0000313" key="5">
    <source>
        <dbReference type="Proteomes" id="UP000236893"/>
    </source>
</evidence>
<feature type="signal peptide" evidence="2">
    <location>
        <begin position="1"/>
        <end position="24"/>
    </location>
</feature>
<dbReference type="PANTHER" id="PTHR43037">
    <property type="entry name" value="UNNAMED PRODUCT-RELATED"/>
    <property type="match status" value="1"/>
</dbReference>
<organism evidence="4 5">
    <name type="scientific">Solitalea longa</name>
    <dbReference type="NCBI Taxonomy" id="2079460"/>
    <lineage>
        <taxon>Bacteria</taxon>
        <taxon>Pseudomonadati</taxon>
        <taxon>Bacteroidota</taxon>
        <taxon>Sphingobacteriia</taxon>
        <taxon>Sphingobacteriales</taxon>
        <taxon>Sphingobacteriaceae</taxon>
        <taxon>Solitalea</taxon>
    </lineage>
</organism>
<evidence type="ECO:0000256" key="2">
    <source>
        <dbReference type="SAM" id="SignalP"/>
    </source>
</evidence>
<keyword evidence="1 2" id="KW-0732">Signal</keyword>
<sequence>MSNKIIIRLLITFLSLNLVFNHVAAQDLSLYQKQTFIKNNDTLNYRILFPENYDPEKKYPLVLFMHGAGERGNDNEKQLVHGSKLFLNDSIRKQYPAIVIFPQCPENSFWANVKFDFSDGKREFHFQSDGEPTRPLALVQGLVKDFTAKKKVDTKRIYVMGLSMGGMATFELLWRNPKTFAAAIPICGGANAETAKKYAKKTAIWIFHGAKDPVVPADFSRTMYKSLQDYGANVKYTEYPEVEHNSWDNAFVEPDLLSWLFSKSLK</sequence>
<dbReference type="InterPro" id="IPR029058">
    <property type="entry name" value="AB_hydrolase_fold"/>
</dbReference>
<dbReference type="RefSeq" id="WP_103790284.1">
    <property type="nucleotide sequence ID" value="NZ_PQVF01000013.1"/>
</dbReference>
<name>A0A2S4ZY34_9SPHI</name>
<comment type="caution">
    <text evidence="4">The sequence shown here is derived from an EMBL/GenBank/DDBJ whole genome shotgun (WGS) entry which is preliminary data.</text>
</comment>
<dbReference type="EMBL" id="PQVF01000013">
    <property type="protein sequence ID" value="POY35196.1"/>
    <property type="molecule type" value="Genomic_DNA"/>
</dbReference>
<keyword evidence="5" id="KW-1185">Reference proteome</keyword>
<dbReference type="InterPro" id="IPR003140">
    <property type="entry name" value="PLipase/COase/thioEstase"/>
</dbReference>
<evidence type="ECO:0000256" key="1">
    <source>
        <dbReference type="ARBA" id="ARBA00022729"/>
    </source>
</evidence>
<dbReference type="InterPro" id="IPR050955">
    <property type="entry name" value="Plant_Biomass_Hydrol_Est"/>
</dbReference>
<dbReference type="PANTHER" id="PTHR43037:SF1">
    <property type="entry name" value="BLL1128 PROTEIN"/>
    <property type="match status" value="1"/>
</dbReference>
<feature type="domain" description="Phospholipase/carboxylesterase/thioesterase" evidence="3">
    <location>
        <begin position="57"/>
        <end position="250"/>
    </location>
</feature>
<feature type="chain" id="PRO_5015412113" evidence="2">
    <location>
        <begin position="25"/>
        <end position="266"/>
    </location>
</feature>
<dbReference type="AlphaFoldDB" id="A0A2S4ZY34"/>
<evidence type="ECO:0000313" key="4">
    <source>
        <dbReference type="EMBL" id="POY35196.1"/>
    </source>
</evidence>
<evidence type="ECO:0000259" key="3">
    <source>
        <dbReference type="Pfam" id="PF02230"/>
    </source>
</evidence>
<reference evidence="4 5" key="1">
    <citation type="submission" date="2018-01" db="EMBL/GenBank/DDBJ databases">
        <authorList>
            <person name="Gaut B.S."/>
            <person name="Morton B.R."/>
            <person name="Clegg M.T."/>
            <person name="Duvall M.R."/>
        </authorList>
    </citation>
    <scope>NUCLEOTIDE SEQUENCE [LARGE SCALE GENOMIC DNA]</scope>
    <source>
        <strain evidence="4 5">HR-AV</strain>
    </source>
</reference>
<gene>
    <name evidence="4" type="ORF">C3K47_16585</name>
</gene>
<dbReference type="OrthoDB" id="9764953at2"/>
<dbReference type="Gene3D" id="3.40.50.1820">
    <property type="entry name" value="alpha/beta hydrolase"/>
    <property type="match status" value="1"/>
</dbReference>
<dbReference type="GO" id="GO:0016787">
    <property type="term" value="F:hydrolase activity"/>
    <property type="evidence" value="ECO:0007669"/>
    <property type="project" value="InterPro"/>
</dbReference>
<dbReference type="SUPFAM" id="SSF53474">
    <property type="entry name" value="alpha/beta-Hydrolases"/>
    <property type="match status" value="1"/>
</dbReference>
<dbReference type="Pfam" id="PF02230">
    <property type="entry name" value="Abhydrolase_2"/>
    <property type="match status" value="1"/>
</dbReference>